<reference evidence="7 8" key="1">
    <citation type="submission" date="2017-08" db="EMBL/GenBank/DDBJ databases">
        <title>Acidophilic green algal genome provides insights into adaptation to an acidic environment.</title>
        <authorList>
            <person name="Hirooka S."/>
            <person name="Hirose Y."/>
            <person name="Kanesaki Y."/>
            <person name="Higuchi S."/>
            <person name="Fujiwara T."/>
            <person name="Onuma R."/>
            <person name="Era A."/>
            <person name="Ohbayashi R."/>
            <person name="Uzuka A."/>
            <person name="Nozaki H."/>
            <person name="Yoshikawa H."/>
            <person name="Miyagishima S.Y."/>
        </authorList>
    </citation>
    <scope>NUCLEOTIDE SEQUENCE [LARGE SCALE GENOMIC DNA]</scope>
    <source>
        <strain evidence="7 8">NIES-2499</strain>
    </source>
</reference>
<dbReference type="AlphaFoldDB" id="A0A250WPZ6"/>
<evidence type="ECO:0000256" key="4">
    <source>
        <dbReference type="ARBA" id="ARBA00022989"/>
    </source>
</evidence>
<sequence>MGTLSHDRLQIFRNRFAGSFMRLRRCKVMHCTCVVLIILFGVRLDEECGLLSTFAGAFGFGRSSKLSTEPPNVKLVTALSPKLIKADIMHPKFDADRPKEVGTVAAILRKSKLRVVSLPRGSKAWCPSLRLNNTGYPREPNPLSLAQTVNSKYAMKNMTWNVAMSDDLAAIAIEGIWWSGKHRPVPLTIITQASADRIPQLYSQCKSWRGPLSAVLYISLFQDSIERGMLTPANQETLRQASIAVTDLFADVEKDEAACKLDVILAYEVYTEQRAMMLYPINALRNLARVQARTPLLALMDVDMLMSSKLYRDLVSNSSFAQKLQSGAARRVAFVLPAFETYGETYEAAAIADLLSSKDKSLLVESIRKHIAGPFDFKRFPQGHNCTRFNQWFISSQSYKIKYGARYEPWTIVDRMVAPWHDARFRGYGQNKIVHIAHMNATGFQFVVLSNAFIVHRAHQHTTVRLQLVESKTAYDMAVAAKQPVDKQNVYGHTKNLFDNAQRWMSLGVYKPVLDIATRHCQQKLSWWRLSS</sequence>
<name>A0A250WPZ6_9CHLO</name>
<keyword evidence="6" id="KW-0325">Glycoprotein</keyword>
<evidence type="ECO:0000256" key="2">
    <source>
        <dbReference type="ARBA" id="ARBA00022692"/>
    </source>
</evidence>
<evidence type="ECO:0000313" key="7">
    <source>
        <dbReference type="EMBL" id="GAX72769.1"/>
    </source>
</evidence>
<keyword evidence="8" id="KW-1185">Reference proteome</keyword>
<evidence type="ECO:0000256" key="1">
    <source>
        <dbReference type="ARBA" id="ARBA00004606"/>
    </source>
</evidence>
<dbReference type="GO" id="GO:0042285">
    <property type="term" value="F:xylosyltransferase activity"/>
    <property type="evidence" value="ECO:0007669"/>
    <property type="project" value="TreeGrafter"/>
</dbReference>
<proteinExistence type="predicted"/>
<gene>
    <name evidence="7" type="ORF">CEUSTIGMA_g225.t1</name>
</gene>
<dbReference type="PANTHER" id="PTHR12270">
    <property type="entry name" value="GLYCOSYLTRANSFERASE-RELATED"/>
    <property type="match status" value="1"/>
</dbReference>
<keyword evidence="4" id="KW-1133">Transmembrane helix</keyword>
<dbReference type="GO" id="GO:0015020">
    <property type="term" value="F:glucuronosyltransferase activity"/>
    <property type="evidence" value="ECO:0007669"/>
    <property type="project" value="TreeGrafter"/>
</dbReference>
<protein>
    <recommendedName>
        <fullName evidence="9">Glycosyltransferase-like protein LARGE2</fullName>
    </recommendedName>
</protein>
<dbReference type="Pfam" id="PF13896">
    <property type="entry name" value="Glyco_transf_49"/>
    <property type="match status" value="1"/>
</dbReference>
<comment type="caution">
    <text evidence="7">The sequence shown here is derived from an EMBL/GenBank/DDBJ whole genome shotgun (WGS) entry which is preliminary data.</text>
</comment>
<dbReference type="EMBL" id="BEGY01000001">
    <property type="protein sequence ID" value="GAX72769.1"/>
    <property type="molecule type" value="Genomic_DNA"/>
</dbReference>
<dbReference type="InterPro" id="IPR051292">
    <property type="entry name" value="Xyl/GlcA_transferase"/>
</dbReference>
<dbReference type="Proteomes" id="UP000232323">
    <property type="component" value="Unassembled WGS sequence"/>
</dbReference>
<evidence type="ECO:0008006" key="9">
    <source>
        <dbReference type="Google" id="ProtNLM"/>
    </source>
</evidence>
<comment type="subcellular location">
    <subcellularLocation>
        <location evidence="1">Membrane</location>
        <topology evidence="1">Single-pass type II membrane protein</topology>
    </subcellularLocation>
</comment>
<dbReference type="GO" id="GO:0035269">
    <property type="term" value="P:protein O-linked glycosylation via mannose"/>
    <property type="evidence" value="ECO:0007669"/>
    <property type="project" value="TreeGrafter"/>
</dbReference>
<dbReference type="OrthoDB" id="411524at2759"/>
<keyword evidence="2" id="KW-0812">Transmembrane</keyword>
<evidence type="ECO:0000313" key="8">
    <source>
        <dbReference type="Proteomes" id="UP000232323"/>
    </source>
</evidence>
<keyword evidence="5" id="KW-0472">Membrane</keyword>
<accession>A0A250WPZ6</accession>
<evidence type="ECO:0000256" key="6">
    <source>
        <dbReference type="ARBA" id="ARBA00023180"/>
    </source>
</evidence>
<organism evidence="7 8">
    <name type="scientific">Chlamydomonas eustigma</name>
    <dbReference type="NCBI Taxonomy" id="1157962"/>
    <lineage>
        <taxon>Eukaryota</taxon>
        <taxon>Viridiplantae</taxon>
        <taxon>Chlorophyta</taxon>
        <taxon>core chlorophytes</taxon>
        <taxon>Chlorophyceae</taxon>
        <taxon>CS clade</taxon>
        <taxon>Chlamydomonadales</taxon>
        <taxon>Chlamydomonadaceae</taxon>
        <taxon>Chlamydomonas</taxon>
    </lineage>
</organism>
<keyword evidence="3" id="KW-0735">Signal-anchor</keyword>
<dbReference type="PANTHER" id="PTHR12270:SF52">
    <property type="entry name" value="GLYCOSYLTRANSFERASE-LIKE PROTEIN GNT13-RELATED"/>
    <property type="match status" value="1"/>
</dbReference>
<dbReference type="GO" id="GO:0016020">
    <property type="term" value="C:membrane"/>
    <property type="evidence" value="ECO:0007669"/>
    <property type="project" value="UniProtKB-SubCell"/>
</dbReference>
<evidence type="ECO:0000256" key="3">
    <source>
        <dbReference type="ARBA" id="ARBA00022968"/>
    </source>
</evidence>
<evidence type="ECO:0000256" key="5">
    <source>
        <dbReference type="ARBA" id="ARBA00023136"/>
    </source>
</evidence>